<dbReference type="HOGENOM" id="CLU_832305_0_0_1"/>
<dbReference type="PANTHER" id="PTHR10241:SF25">
    <property type="entry name" value="TOMOSYN, ISOFORM C"/>
    <property type="match status" value="1"/>
</dbReference>
<dbReference type="KEGG" id="hro:HELRODRAFT_182982"/>
<sequence length="334" mass="38393">MDIHEQPVTCCHYLSDCSSDVIPAIYNAGSKMAQRKRFSERFSVTNISFCDVSKLLAVSGSSYVIVFEFSRKEFCDYCPVIPIHLAYENFDPKLPMSKPPSDEEELQKYPATKFTPVQWQPGYKPLFCCQLLWRSGRRQATVTAISLSSKYGLLVIMMTMKTSKSKCEDCTDSNDTTTTNNNNNNNNNNNDYNVEPSAYSFKEENQQQQQPQQQHQPQQQPQQQHQHQQNPEQPTKWKTRFFEKAKNSIINPLTLIFSNQSEHSKAGTPPLPPLHSNDQQRQRSRFVVRDLADDDSFFRCKVTKFTEYSDYARGCKRLVTDGSFAVVIVGVMIF</sequence>
<dbReference type="STRING" id="6412.T1FJ16"/>
<dbReference type="RefSeq" id="XP_009031948.1">
    <property type="nucleotide sequence ID" value="XM_009033700.1"/>
</dbReference>
<dbReference type="CTD" id="20208815"/>
<dbReference type="OrthoDB" id="19944at2759"/>
<evidence type="ECO:0000313" key="2">
    <source>
        <dbReference type="EMBL" id="ESN89972.1"/>
    </source>
</evidence>
<feature type="region of interest" description="Disordered" evidence="1">
    <location>
        <begin position="260"/>
        <end position="281"/>
    </location>
</feature>
<reference evidence="4" key="1">
    <citation type="submission" date="2012-12" db="EMBL/GenBank/DDBJ databases">
        <authorList>
            <person name="Hellsten U."/>
            <person name="Grimwood J."/>
            <person name="Chapman J.A."/>
            <person name="Shapiro H."/>
            <person name="Aerts A."/>
            <person name="Otillar R.P."/>
            <person name="Terry A.Y."/>
            <person name="Boore J.L."/>
            <person name="Simakov O."/>
            <person name="Marletaz F."/>
            <person name="Cho S.-J."/>
            <person name="Edsinger-Gonzales E."/>
            <person name="Havlak P."/>
            <person name="Kuo D.-H."/>
            <person name="Larsson T."/>
            <person name="Lv J."/>
            <person name="Arendt D."/>
            <person name="Savage R."/>
            <person name="Osoegawa K."/>
            <person name="de Jong P."/>
            <person name="Lindberg D.R."/>
            <person name="Seaver E.C."/>
            <person name="Weisblat D.A."/>
            <person name="Putnam N.H."/>
            <person name="Grigoriev I.V."/>
            <person name="Rokhsar D.S."/>
        </authorList>
    </citation>
    <scope>NUCLEOTIDE SEQUENCE</scope>
</reference>
<evidence type="ECO:0000313" key="3">
    <source>
        <dbReference type="EnsemblMetazoa" id="HelroP182982"/>
    </source>
</evidence>
<dbReference type="EMBL" id="AMQM01008508">
    <property type="status" value="NOT_ANNOTATED_CDS"/>
    <property type="molecule type" value="Genomic_DNA"/>
</dbReference>
<dbReference type="GeneID" id="20208815"/>
<dbReference type="Proteomes" id="UP000015101">
    <property type="component" value="Unassembled WGS sequence"/>
</dbReference>
<feature type="compositionally biased region" description="Low complexity" evidence="1">
    <location>
        <begin position="173"/>
        <end position="193"/>
    </location>
</feature>
<dbReference type="InParanoid" id="T1FJ16"/>
<feature type="compositionally biased region" description="Low complexity" evidence="1">
    <location>
        <begin position="206"/>
        <end position="234"/>
    </location>
</feature>
<evidence type="ECO:0000313" key="4">
    <source>
        <dbReference type="Proteomes" id="UP000015101"/>
    </source>
</evidence>
<proteinExistence type="predicted"/>
<evidence type="ECO:0000256" key="1">
    <source>
        <dbReference type="SAM" id="MobiDB-lite"/>
    </source>
</evidence>
<gene>
    <name evidence="3" type="primary">20208815</name>
    <name evidence="2" type="ORF">HELRODRAFT_182982</name>
</gene>
<dbReference type="EnsemblMetazoa" id="HelroT182982">
    <property type="protein sequence ID" value="HelroP182982"/>
    <property type="gene ID" value="HelroG182982"/>
</dbReference>
<keyword evidence="4" id="KW-1185">Reference proteome</keyword>
<dbReference type="EMBL" id="AMQM01008507">
    <property type="status" value="NOT_ANNOTATED_CDS"/>
    <property type="molecule type" value="Genomic_DNA"/>
</dbReference>
<dbReference type="EMBL" id="KB097788">
    <property type="protein sequence ID" value="ESN89972.1"/>
    <property type="molecule type" value="Genomic_DNA"/>
</dbReference>
<organism evidence="3 4">
    <name type="scientific">Helobdella robusta</name>
    <name type="common">Californian leech</name>
    <dbReference type="NCBI Taxonomy" id="6412"/>
    <lineage>
        <taxon>Eukaryota</taxon>
        <taxon>Metazoa</taxon>
        <taxon>Spiralia</taxon>
        <taxon>Lophotrochozoa</taxon>
        <taxon>Annelida</taxon>
        <taxon>Clitellata</taxon>
        <taxon>Hirudinea</taxon>
        <taxon>Rhynchobdellida</taxon>
        <taxon>Glossiphoniidae</taxon>
        <taxon>Helobdella</taxon>
    </lineage>
</organism>
<protein>
    <submittedName>
        <fullName evidence="2 3">Uncharacterized protein</fullName>
    </submittedName>
</protein>
<feature type="region of interest" description="Disordered" evidence="1">
    <location>
        <begin position="166"/>
        <end position="234"/>
    </location>
</feature>
<dbReference type="AlphaFoldDB" id="T1FJ16"/>
<reference evidence="2 4" key="2">
    <citation type="journal article" date="2013" name="Nature">
        <title>Insights into bilaterian evolution from three spiralian genomes.</title>
        <authorList>
            <person name="Simakov O."/>
            <person name="Marletaz F."/>
            <person name="Cho S.J."/>
            <person name="Edsinger-Gonzales E."/>
            <person name="Havlak P."/>
            <person name="Hellsten U."/>
            <person name="Kuo D.H."/>
            <person name="Larsson T."/>
            <person name="Lv J."/>
            <person name="Arendt D."/>
            <person name="Savage R."/>
            <person name="Osoegawa K."/>
            <person name="de Jong P."/>
            <person name="Grimwood J."/>
            <person name="Chapman J.A."/>
            <person name="Shapiro H."/>
            <person name="Aerts A."/>
            <person name="Otillar R.P."/>
            <person name="Terry A.Y."/>
            <person name="Boore J.L."/>
            <person name="Grigoriev I.V."/>
            <person name="Lindberg D.R."/>
            <person name="Seaver E.C."/>
            <person name="Weisblat D.A."/>
            <person name="Putnam N.H."/>
            <person name="Rokhsar D.S."/>
        </authorList>
    </citation>
    <scope>NUCLEOTIDE SEQUENCE</scope>
</reference>
<name>T1FJ16_HELRO</name>
<dbReference type="PANTHER" id="PTHR10241">
    <property type="entry name" value="LETHAL 2 GIANT LARVAE PROTEIN"/>
    <property type="match status" value="1"/>
</dbReference>
<reference evidence="3" key="3">
    <citation type="submission" date="2015-06" db="UniProtKB">
        <authorList>
            <consortium name="EnsemblMetazoa"/>
        </authorList>
    </citation>
    <scope>IDENTIFICATION</scope>
</reference>
<accession>T1FJ16</accession>